<evidence type="ECO:0000313" key="1">
    <source>
        <dbReference type="EMBL" id="RSD28687.1"/>
    </source>
</evidence>
<reference evidence="2" key="1">
    <citation type="submission" date="2018-12" db="EMBL/GenBank/DDBJ databases">
        <title>Bacillus chawlae sp. nov., Bacillus glennii sp. nov., and Bacillus saganii sp. nov. Isolated from the Vehicle Assembly Building at Kennedy Space Center where the Viking Spacecraft were Assembled.</title>
        <authorList>
            <person name="Seuylemezian A."/>
            <person name="Vaishampayan P."/>
        </authorList>
    </citation>
    <scope>NUCLEOTIDE SEQUENCE [LARGE SCALE GENOMIC DNA]</scope>
    <source>
        <strain evidence="2">DSM 13966</strain>
    </source>
</reference>
<dbReference type="AlphaFoldDB" id="A0A427TW08"/>
<evidence type="ECO:0008006" key="3">
    <source>
        <dbReference type="Google" id="ProtNLM"/>
    </source>
</evidence>
<protein>
    <recommendedName>
        <fullName evidence="3">PepSY domain-containing protein</fullName>
    </recommendedName>
</protein>
<dbReference type="OrthoDB" id="2924489at2"/>
<comment type="caution">
    <text evidence="1">The sequence shown here is derived from an EMBL/GenBank/DDBJ whole genome shotgun (WGS) entry which is preliminary data.</text>
</comment>
<proteinExistence type="predicted"/>
<dbReference type="Proteomes" id="UP000279911">
    <property type="component" value="Unassembled WGS sequence"/>
</dbReference>
<sequence length="114" mass="12940">MKKLIVPILIVLISVVYIYQQNPMVTGEAVVHSVELMQKPSEEWGISISPMDLSELKGLGPDNVNATLNIREELWYRLLNRKQWEVTIKFKGNEPTVVFDATTGKLIDLYGPLN</sequence>
<accession>A0A427TW08</accession>
<organism evidence="1 2">
    <name type="scientific">Mesobacillus subterraneus</name>
    <dbReference type="NCBI Taxonomy" id="285983"/>
    <lineage>
        <taxon>Bacteria</taxon>
        <taxon>Bacillati</taxon>
        <taxon>Bacillota</taxon>
        <taxon>Bacilli</taxon>
        <taxon>Bacillales</taxon>
        <taxon>Bacillaceae</taxon>
        <taxon>Mesobacillus</taxon>
    </lineage>
</organism>
<dbReference type="RefSeq" id="WP_125478649.1">
    <property type="nucleotide sequence ID" value="NZ_RSFW01000006.1"/>
</dbReference>
<gene>
    <name evidence="1" type="ORF">EJA10_03680</name>
</gene>
<evidence type="ECO:0000313" key="2">
    <source>
        <dbReference type="Proteomes" id="UP000279911"/>
    </source>
</evidence>
<dbReference type="EMBL" id="RSFW01000006">
    <property type="protein sequence ID" value="RSD28687.1"/>
    <property type="molecule type" value="Genomic_DNA"/>
</dbReference>
<name>A0A427TW08_9BACI</name>